<dbReference type="PANTHER" id="PTHR43606">
    <property type="entry name" value="PHOSPHATASE, PUTATIVE (AFU_ORTHOLOGUE AFUA_6G08710)-RELATED"/>
    <property type="match status" value="1"/>
</dbReference>
<dbReference type="PANTHER" id="PTHR43606:SF2">
    <property type="entry name" value="ALKALINE PHOSPHATASE FAMILY PROTEIN (AFU_ORTHOLOGUE AFUA_5G03860)"/>
    <property type="match status" value="1"/>
</dbReference>
<feature type="region of interest" description="Disordered" evidence="1">
    <location>
        <begin position="798"/>
        <end position="856"/>
    </location>
</feature>
<dbReference type="Gene3D" id="3.60.21.70">
    <property type="entry name" value="PhoD-like phosphatase"/>
    <property type="match status" value="1"/>
</dbReference>
<evidence type="ECO:0000256" key="3">
    <source>
        <dbReference type="SAM" id="SignalP"/>
    </source>
</evidence>
<dbReference type="SUPFAM" id="SSF56300">
    <property type="entry name" value="Metallo-dependent phosphatases"/>
    <property type="match status" value="1"/>
</dbReference>
<evidence type="ECO:0000259" key="4">
    <source>
        <dbReference type="Pfam" id="PF09423"/>
    </source>
</evidence>
<reference evidence="6 7" key="1">
    <citation type="journal article" date="2009" name="Science">
        <title>Green evolution and dynamic adaptations revealed by genomes of the marine picoeukaryotes Micromonas.</title>
        <authorList>
            <person name="Worden A.Z."/>
            <person name="Lee J.H."/>
            <person name="Mock T."/>
            <person name="Rouze P."/>
            <person name="Simmons M.P."/>
            <person name="Aerts A.L."/>
            <person name="Allen A.E."/>
            <person name="Cuvelier M.L."/>
            <person name="Derelle E."/>
            <person name="Everett M.V."/>
            <person name="Foulon E."/>
            <person name="Grimwood J."/>
            <person name="Gundlach H."/>
            <person name="Henrissat B."/>
            <person name="Napoli C."/>
            <person name="McDonald S.M."/>
            <person name="Parker M.S."/>
            <person name="Rombauts S."/>
            <person name="Salamov A."/>
            <person name="Von Dassow P."/>
            <person name="Badger J.H."/>
            <person name="Coutinho P.M."/>
            <person name="Demir E."/>
            <person name="Dubchak I."/>
            <person name="Gentemann C."/>
            <person name="Eikrem W."/>
            <person name="Gready J.E."/>
            <person name="John U."/>
            <person name="Lanier W."/>
            <person name="Lindquist E.A."/>
            <person name="Lucas S."/>
            <person name="Mayer K.F."/>
            <person name="Moreau H."/>
            <person name="Not F."/>
            <person name="Otillar R."/>
            <person name="Panaud O."/>
            <person name="Pangilinan J."/>
            <person name="Paulsen I."/>
            <person name="Piegu B."/>
            <person name="Poliakov A."/>
            <person name="Robbens S."/>
            <person name="Schmutz J."/>
            <person name="Toulza E."/>
            <person name="Wyss T."/>
            <person name="Zelensky A."/>
            <person name="Zhou K."/>
            <person name="Armbrust E.V."/>
            <person name="Bhattacharya D."/>
            <person name="Goodenough U.W."/>
            <person name="Van de Peer Y."/>
            <person name="Grigoriev I.V."/>
        </authorList>
    </citation>
    <scope>NUCLEOTIDE SEQUENCE [LARGE SCALE GENOMIC DNA]</scope>
    <source>
        <strain evidence="7">RCC299 / NOUM17</strain>
    </source>
</reference>
<keyword evidence="2" id="KW-1133">Transmembrane helix</keyword>
<dbReference type="OrthoDB" id="44589at2759"/>
<dbReference type="EMBL" id="CP001575">
    <property type="protein sequence ID" value="ACO69105.1"/>
    <property type="molecule type" value="Genomic_DNA"/>
</dbReference>
<evidence type="ECO:0000256" key="1">
    <source>
        <dbReference type="SAM" id="MobiDB-lite"/>
    </source>
</evidence>
<feature type="compositionally biased region" description="Basic and acidic residues" evidence="1">
    <location>
        <begin position="824"/>
        <end position="843"/>
    </location>
</feature>
<keyword evidence="7" id="KW-1185">Reference proteome</keyword>
<dbReference type="Pfam" id="PF09423">
    <property type="entry name" value="PhoD"/>
    <property type="match status" value="1"/>
</dbReference>
<dbReference type="STRING" id="296587.C1FFL9"/>
<dbReference type="RefSeq" id="XP_002507847.1">
    <property type="nucleotide sequence ID" value="XM_002507801.1"/>
</dbReference>
<proteinExistence type="predicted"/>
<feature type="transmembrane region" description="Helical" evidence="2">
    <location>
        <begin position="771"/>
        <end position="791"/>
    </location>
</feature>
<dbReference type="InParanoid" id="C1FFL9"/>
<dbReference type="InterPro" id="IPR038607">
    <property type="entry name" value="PhoD-like_sf"/>
</dbReference>
<organism evidence="6 7">
    <name type="scientific">Micromonas commoda (strain RCC299 / NOUM17 / CCMP2709)</name>
    <name type="common">Picoplanktonic green alga</name>
    <dbReference type="NCBI Taxonomy" id="296587"/>
    <lineage>
        <taxon>Eukaryota</taxon>
        <taxon>Viridiplantae</taxon>
        <taxon>Chlorophyta</taxon>
        <taxon>Mamiellophyceae</taxon>
        <taxon>Mamiellales</taxon>
        <taxon>Mamiellaceae</taxon>
        <taxon>Micromonas</taxon>
    </lineage>
</organism>
<sequence>MIAPLATIALLATAFASGARAEAVHGAFVHGVASGDPTHDSVVIWTRVTPTGRDPGETDPDPNVSFDVRWRVATTPPTSAAVDPDARPVVEGSRVPMAPGSTVFGWSDSSKVARAGIATARAERDWTVKVDVTGLSHGVRYWYAFDVVDTRGGSKTKPSDFPPMTRERRSETGTFELPPPKGVAYPRDHGPVRAAVFSCANWGWGYFHAYDAAARGWGGVDELNSIAEDSRRLHVWFHLGDYYYEYGQTHYPNADESVPERWRSLDPSTETVTLDDYRRRHRLYRSDPGLQRLHASAPVVAMWDDHEIANNPWMNGAEDHQAWEGDFKTRARAAIRAYHEWLPTREPGGSNGEDDSSDSDSYYYNRTVHFGDVASFHVLETRLTARTDPNANPSGNVWANLTAEIAASDTKAPASWPGSALERRIRDVKTGLDAYRSEENEQMAGPAQLAWLVDEVTSSAASGVAWQIVAQASPVMDMMSPDVEKAADALDGDGAPPPTGHESWRAALEAWTDWTGTAPPNAESFGDGGRAVPVSAARALLAAGRYRLNWNFDDWHGYVAERKRLLKALVPNANRAVIIGGDSHDSWAGVIAADETHWGAEGSWAAGARDPSSLVNSVGAVEFDAPSVSPPGAFEQSFAWCPSELIDRGHLEANPGTLRHAQTGRRGFVMITADADAFTADFVLTPTVRSRGYSPTCGGSFVVTENSADGLNGGGLVLTERACPQFPSKLFTGPADPRFVDWSAGAAAGLGSAAATDGRDDGRIKTMDETWIFGVFLGAFFVVGFAAGLTWRQGACGDVNARGGSGGGDRGTAGRGRRGQRNYHSLDDSAARDAADGDDRQSEIEMGSVGGTRPSR</sequence>
<dbReference type="Pfam" id="PF16655">
    <property type="entry name" value="PhoD_N"/>
    <property type="match status" value="1"/>
</dbReference>
<dbReference type="KEGG" id="mis:MICPUN_60561"/>
<dbReference type="Gene3D" id="2.60.40.380">
    <property type="entry name" value="Purple acid phosphatase-like, N-terminal"/>
    <property type="match status" value="1"/>
</dbReference>
<evidence type="ECO:0000259" key="5">
    <source>
        <dbReference type="Pfam" id="PF16655"/>
    </source>
</evidence>
<feature type="region of interest" description="Disordered" evidence="1">
    <location>
        <begin position="154"/>
        <end position="182"/>
    </location>
</feature>
<feature type="domain" description="PhoD-like phosphatase metallophosphatase" evidence="4">
    <location>
        <begin position="195"/>
        <end position="682"/>
    </location>
</feature>
<evidence type="ECO:0000313" key="7">
    <source>
        <dbReference type="Proteomes" id="UP000002009"/>
    </source>
</evidence>
<keyword evidence="3" id="KW-0732">Signal</keyword>
<dbReference type="AlphaFoldDB" id="C1FFL9"/>
<feature type="domain" description="Phospholipase D N-terminal" evidence="5">
    <location>
        <begin position="30"/>
        <end position="147"/>
    </location>
</feature>
<keyword evidence="2" id="KW-0812">Transmembrane</keyword>
<protein>
    <submittedName>
        <fullName evidence="6">Alkaline phosphatase</fullName>
    </submittedName>
</protein>
<feature type="compositionally biased region" description="Gly residues" evidence="1">
    <location>
        <begin position="803"/>
        <end position="814"/>
    </location>
</feature>
<dbReference type="InterPro" id="IPR052900">
    <property type="entry name" value="Phospholipid_Metab_Enz"/>
</dbReference>
<dbReference type="InterPro" id="IPR032093">
    <property type="entry name" value="PhoD_N"/>
</dbReference>
<dbReference type="GeneID" id="8245771"/>
<dbReference type="InterPro" id="IPR029052">
    <property type="entry name" value="Metallo-depent_PP-like"/>
</dbReference>
<accession>C1FFL9</accession>
<dbReference type="Proteomes" id="UP000002009">
    <property type="component" value="Chromosome 8"/>
</dbReference>
<feature type="chain" id="PRO_5002907366" evidence="3">
    <location>
        <begin position="22"/>
        <end position="856"/>
    </location>
</feature>
<evidence type="ECO:0000256" key="2">
    <source>
        <dbReference type="SAM" id="Phobius"/>
    </source>
</evidence>
<keyword evidence="2" id="KW-0472">Membrane</keyword>
<dbReference type="eggNOG" id="ENOG502QU5W">
    <property type="taxonomic scope" value="Eukaryota"/>
</dbReference>
<evidence type="ECO:0000313" key="6">
    <source>
        <dbReference type="EMBL" id="ACO69105.1"/>
    </source>
</evidence>
<gene>
    <name evidence="6" type="ORF">MICPUN_60561</name>
</gene>
<name>C1FFL9_MICCC</name>
<dbReference type="OMA" id="SCANWEA"/>
<dbReference type="CDD" id="cd07389">
    <property type="entry name" value="MPP_PhoD"/>
    <property type="match status" value="1"/>
</dbReference>
<feature type="signal peptide" evidence="3">
    <location>
        <begin position="1"/>
        <end position="21"/>
    </location>
</feature>
<dbReference type="InterPro" id="IPR018946">
    <property type="entry name" value="PhoD-like_MPP"/>
</dbReference>